<keyword evidence="2 5" id="KW-0436">Ligase</keyword>
<evidence type="ECO:0000259" key="7">
    <source>
        <dbReference type="Pfam" id="PF00501"/>
    </source>
</evidence>
<dbReference type="InParanoid" id="A0A0D2U8W2"/>
<dbReference type="InterPro" id="IPR045851">
    <property type="entry name" value="AMP-bd_C_sf"/>
</dbReference>
<dbReference type="EMBL" id="KE346362">
    <property type="protein sequence ID" value="KJE91506.1"/>
    <property type="molecule type" value="Genomic_DNA"/>
</dbReference>
<reference evidence="11" key="1">
    <citation type="submission" date="2011-02" db="EMBL/GenBank/DDBJ databases">
        <title>The Genome Sequence of Capsaspora owczarzaki ATCC 30864.</title>
        <authorList>
            <person name="Russ C."/>
            <person name="Cuomo C."/>
            <person name="Burger G."/>
            <person name="Gray M.W."/>
            <person name="Holland P.W.H."/>
            <person name="King N."/>
            <person name="Lang F.B.F."/>
            <person name="Roger A.J."/>
            <person name="Ruiz-Trillo I."/>
            <person name="Young S.K."/>
            <person name="Zeng Q."/>
            <person name="Gargeya S."/>
            <person name="Alvarado L."/>
            <person name="Berlin A."/>
            <person name="Chapman S.B."/>
            <person name="Chen Z."/>
            <person name="Freedman E."/>
            <person name="Gellesch M."/>
            <person name="Goldberg J."/>
            <person name="Griggs A."/>
            <person name="Gujja S."/>
            <person name="Heilman E."/>
            <person name="Heiman D."/>
            <person name="Howarth C."/>
            <person name="Mehta T."/>
            <person name="Neiman D."/>
            <person name="Pearson M."/>
            <person name="Roberts A."/>
            <person name="Saif S."/>
            <person name="Shea T."/>
            <person name="Shenoy N."/>
            <person name="Sisk P."/>
            <person name="Stolte C."/>
            <person name="Sykes S."/>
            <person name="White J."/>
            <person name="Yandava C."/>
            <person name="Haas B."/>
            <person name="Nusbaum C."/>
            <person name="Birren B."/>
        </authorList>
    </citation>
    <scope>NUCLEOTIDE SEQUENCE</scope>
    <source>
        <strain evidence="11">ATCC 30864</strain>
    </source>
</reference>
<dbReference type="Pfam" id="PF13193">
    <property type="entry name" value="AMP-binding_C"/>
    <property type="match status" value="1"/>
</dbReference>
<keyword evidence="3 5" id="KW-0547">Nucleotide-binding</keyword>
<evidence type="ECO:0000256" key="6">
    <source>
        <dbReference type="SAM" id="MobiDB-lite"/>
    </source>
</evidence>
<dbReference type="NCBIfam" id="TIGR02188">
    <property type="entry name" value="Ac_CoA_lig_AcsA"/>
    <property type="match status" value="1"/>
</dbReference>
<dbReference type="PANTHER" id="PTHR24095:SF14">
    <property type="entry name" value="ACETYL-COENZYME A SYNTHETASE 1"/>
    <property type="match status" value="1"/>
</dbReference>
<gene>
    <name evidence="10" type="ORF">CAOG_002635</name>
</gene>
<dbReference type="PROSITE" id="PS00455">
    <property type="entry name" value="AMP_BINDING"/>
    <property type="match status" value="1"/>
</dbReference>
<organism evidence="10 11">
    <name type="scientific">Capsaspora owczarzaki (strain ATCC 30864)</name>
    <dbReference type="NCBI Taxonomy" id="595528"/>
    <lineage>
        <taxon>Eukaryota</taxon>
        <taxon>Filasterea</taxon>
        <taxon>Capsaspora</taxon>
    </lineage>
</organism>
<dbReference type="NCBIfam" id="NF001208">
    <property type="entry name" value="PRK00174.1"/>
    <property type="match status" value="1"/>
</dbReference>
<dbReference type="OrthoDB" id="1706066at2759"/>
<dbReference type="InterPro" id="IPR032387">
    <property type="entry name" value="ACAS_N"/>
</dbReference>
<dbReference type="AlphaFoldDB" id="A0A0D2U8W2"/>
<keyword evidence="4 5" id="KW-0067">ATP-binding</keyword>
<dbReference type="Proteomes" id="UP000008743">
    <property type="component" value="Unassembled WGS sequence"/>
</dbReference>
<comment type="similarity">
    <text evidence="1 5">Belongs to the ATP-dependent AMP-binding enzyme family.</text>
</comment>
<dbReference type="EC" id="6.2.1.1" evidence="5"/>
<feature type="domain" description="AMP-binding enzyme C-terminal" evidence="8">
    <location>
        <begin position="663"/>
        <end position="744"/>
    </location>
</feature>
<name>A0A0D2U8W2_CAPO3</name>
<dbReference type="GO" id="GO:0005739">
    <property type="term" value="C:mitochondrion"/>
    <property type="evidence" value="ECO:0007669"/>
    <property type="project" value="TreeGrafter"/>
</dbReference>
<dbReference type="InterPro" id="IPR042099">
    <property type="entry name" value="ANL_N_sf"/>
</dbReference>
<evidence type="ECO:0000313" key="10">
    <source>
        <dbReference type="EMBL" id="KJE91506.1"/>
    </source>
</evidence>
<dbReference type="GO" id="GO:0003987">
    <property type="term" value="F:acetate-CoA ligase activity"/>
    <property type="evidence" value="ECO:0007669"/>
    <property type="project" value="UniProtKB-UniRule"/>
</dbReference>
<protein>
    <recommendedName>
        <fullName evidence="5">Acetyl-coenzyme A synthetase</fullName>
        <ecNumber evidence="5">6.2.1.1</ecNumber>
    </recommendedName>
</protein>
<evidence type="ECO:0000256" key="2">
    <source>
        <dbReference type="ARBA" id="ARBA00022598"/>
    </source>
</evidence>
<evidence type="ECO:0000256" key="4">
    <source>
        <dbReference type="ARBA" id="ARBA00022840"/>
    </source>
</evidence>
<dbReference type="STRING" id="595528.A0A0D2U8W2"/>
<dbReference type="PANTHER" id="PTHR24095">
    <property type="entry name" value="ACETYL-COENZYME A SYNTHETASE"/>
    <property type="match status" value="1"/>
</dbReference>
<feature type="region of interest" description="Disordered" evidence="6">
    <location>
        <begin position="71"/>
        <end position="96"/>
    </location>
</feature>
<evidence type="ECO:0000256" key="3">
    <source>
        <dbReference type="ARBA" id="ARBA00022741"/>
    </source>
</evidence>
<dbReference type="FunFam" id="3.30.300.30:FF:000004">
    <property type="entry name" value="Acetyl-coenzyme A synthetase"/>
    <property type="match status" value="1"/>
</dbReference>
<evidence type="ECO:0000259" key="9">
    <source>
        <dbReference type="Pfam" id="PF16177"/>
    </source>
</evidence>
<feature type="domain" description="Acetyl-coenzyme A synthetase N-terminal" evidence="9">
    <location>
        <begin position="160"/>
        <end position="213"/>
    </location>
</feature>
<dbReference type="GO" id="GO:0016208">
    <property type="term" value="F:AMP binding"/>
    <property type="evidence" value="ECO:0007669"/>
    <property type="project" value="InterPro"/>
</dbReference>
<accession>A0A0D2U8W2</accession>
<evidence type="ECO:0000256" key="1">
    <source>
        <dbReference type="ARBA" id="ARBA00006432"/>
    </source>
</evidence>
<feature type="domain" description="AMP-dependent synthetase/ligase" evidence="7">
    <location>
        <begin position="216"/>
        <end position="600"/>
    </location>
</feature>
<comment type="catalytic activity">
    <reaction evidence="5">
        <text>acetate + ATP + CoA = acetyl-CoA + AMP + diphosphate</text>
        <dbReference type="Rhea" id="RHEA:23176"/>
        <dbReference type="ChEBI" id="CHEBI:30089"/>
        <dbReference type="ChEBI" id="CHEBI:30616"/>
        <dbReference type="ChEBI" id="CHEBI:33019"/>
        <dbReference type="ChEBI" id="CHEBI:57287"/>
        <dbReference type="ChEBI" id="CHEBI:57288"/>
        <dbReference type="ChEBI" id="CHEBI:456215"/>
        <dbReference type="EC" id="6.2.1.1"/>
    </reaction>
</comment>
<dbReference type="InterPro" id="IPR020845">
    <property type="entry name" value="AMP-binding_CS"/>
</dbReference>
<dbReference type="InterPro" id="IPR025110">
    <property type="entry name" value="AMP-bd_C"/>
</dbReference>
<evidence type="ECO:0000259" key="8">
    <source>
        <dbReference type="Pfam" id="PF13193"/>
    </source>
</evidence>
<dbReference type="InterPro" id="IPR000873">
    <property type="entry name" value="AMP-dep_synth/lig_dom"/>
</dbReference>
<dbReference type="GO" id="GO:0005524">
    <property type="term" value="F:ATP binding"/>
    <property type="evidence" value="ECO:0007669"/>
    <property type="project" value="UniProtKB-UniRule"/>
</dbReference>
<sequence>MHGASIDFDERTLMTDGLSDVLHGKTHSHSQQASRLARSLQLLLPPPLPLLLRLHAAFQPLLARLHGAAAAGGASAPPTAAPAAARQSSVASRPARSVPSVSTVDSVLSKACLKRLAIADAGTSQALLKSVEDLDDAHPKQAKGRRAGRSHGDILPVTHTYLQSVAQRQQMFAEYAAKTLTWRKAFSKVDESDLSEGVVSWFKDGRLNASENCIDRHLPTHAHRTALVWETDNPDHAQKITFQQLSDNVNRLANVLKAHGVKRGDRVTIYLPMMPAIVYSMLACARIGAVHSVVFAGFSDTAVRSRIEDAESKVVITADNSIRAGKIIPLKKTLDAAIKDLPQVESVLTFSRVARDVPMQSGRDVFVEDEMAAASPVCNAESMGAEDPLFLLYTSGSTGKPKGLVHTTGGYLTYTAMTLQTVFDIHKYDSDPFGCFADCGWITGHSYVVYGPLTLGVGTLLFESTPTFPTPSRYWDVVHRHEISKFYTSPTALRTLIKAGNKHVHRHKLKRLSILGSVGEPINADAWQWYKDVVGGGKAHIADTWWQTETGGIMIAPRLQTLGKAGAAMHPLPGVVPVLLDAQGAEIQGVDVSGALALKAATPGMARTVFKDHQRYVDTYFRPHKGYYITGDGARRDKDGHIWITGRVDDVINVSGHRLGTAEVENALQTHPAVAEAAVVGFPHAIKGEGIYCFVNLKDTHKSTDAEALQNELRQIVRKEIGGFASPDVIHFALTGLPKTRSGKVMRRILRKIAAGNTEDLGDTSTLSEPQVVGDLIAKRNELLPK</sequence>
<keyword evidence="11" id="KW-1185">Reference proteome</keyword>
<dbReference type="Pfam" id="PF16177">
    <property type="entry name" value="ACAS_N"/>
    <property type="match status" value="1"/>
</dbReference>
<dbReference type="PhylomeDB" id="A0A0D2U8W2"/>
<evidence type="ECO:0000313" key="11">
    <source>
        <dbReference type="Proteomes" id="UP000008743"/>
    </source>
</evidence>
<dbReference type="GO" id="GO:0019427">
    <property type="term" value="P:acetyl-CoA biosynthetic process from acetate"/>
    <property type="evidence" value="ECO:0007669"/>
    <property type="project" value="InterPro"/>
</dbReference>
<dbReference type="Pfam" id="PF00501">
    <property type="entry name" value="AMP-binding"/>
    <property type="match status" value="1"/>
</dbReference>
<dbReference type="SUPFAM" id="SSF56801">
    <property type="entry name" value="Acetyl-CoA synthetase-like"/>
    <property type="match status" value="1"/>
</dbReference>
<dbReference type="Gene3D" id="3.30.300.30">
    <property type="match status" value="1"/>
</dbReference>
<dbReference type="FunFam" id="3.40.50.12780:FF:000001">
    <property type="entry name" value="Acetyl-coenzyme A synthetase"/>
    <property type="match status" value="1"/>
</dbReference>
<evidence type="ECO:0000256" key="5">
    <source>
        <dbReference type="RuleBase" id="RU361147"/>
    </source>
</evidence>
<dbReference type="eggNOG" id="KOG1175">
    <property type="taxonomic scope" value="Eukaryota"/>
</dbReference>
<proteinExistence type="inferred from homology"/>
<dbReference type="Gene3D" id="3.40.50.12780">
    <property type="entry name" value="N-terminal domain of ligase-like"/>
    <property type="match status" value="1"/>
</dbReference>
<dbReference type="CDD" id="cd05966">
    <property type="entry name" value="ACS"/>
    <property type="match status" value="1"/>
</dbReference>
<dbReference type="InterPro" id="IPR011904">
    <property type="entry name" value="Ac_CoA_lig"/>
</dbReference>